<dbReference type="InterPro" id="IPR001296">
    <property type="entry name" value="Glyco_trans_1"/>
</dbReference>
<dbReference type="Pfam" id="PF13439">
    <property type="entry name" value="Glyco_transf_4"/>
    <property type="match status" value="1"/>
</dbReference>
<proteinExistence type="inferred from homology"/>
<feature type="domain" description="Glycosyl transferase family 1" evidence="5">
    <location>
        <begin position="306"/>
        <end position="459"/>
    </location>
</feature>
<comment type="similarity">
    <text evidence="4">Belongs to the glycosyltransferase group 1 family.</text>
</comment>
<reference evidence="8" key="1">
    <citation type="submission" date="2024-02" db="UniProtKB">
        <authorList>
            <consortium name="WormBaseParasite"/>
        </authorList>
    </citation>
    <scope>IDENTIFICATION</scope>
</reference>
<evidence type="ECO:0000256" key="4">
    <source>
        <dbReference type="RuleBase" id="RU367136"/>
    </source>
</evidence>
<protein>
    <recommendedName>
        <fullName evidence="4">Alpha-1,3/1,6-mannosyltransferase ALG2</fullName>
        <ecNumber evidence="4">2.4.1.132</ecNumber>
        <ecNumber evidence="4">2.4.1.257</ecNumber>
    </recommendedName>
    <alternativeName>
        <fullName evidence="4">GDP-Man:Man(1)GlcNAc(2)-PP-Dol alpha-1,3-mannosyltransferase</fullName>
    </alternativeName>
</protein>
<comment type="catalytic activity">
    <reaction evidence="2 4">
        <text>a beta-D-Man-(1-&gt;4)-beta-D-GlcNAc-(1-&gt;4)-alpha-D-GlcNAc-diphospho-di-trans,poly-cis-dolichol + GDP-alpha-D-mannose = an alpha-D-Man-(1-&gt;3)-beta-D-Man-(1-&gt;4)-beta-D-GlcNAc-(1-&gt;4)-alpha-D-GlcNAc-diphospho-di-trans,poly-cis-dolichol + GDP + H(+)</text>
        <dbReference type="Rhea" id="RHEA:29515"/>
        <dbReference type="Rhea" id="RHEA-COMP:19511"/>
        <dbReference type="Rhea" id="RHEA-COMP:19513"/>
        <dbReference type="ChEBI" id="CHEBI:15378"/>
        <dbReference type="ChEBI" id="CHEBI:57527"/>
        <dbReference type="ChEBI" id="CHEBI:58189"/>
        <dbReference type="ChEBI" id="CHEBI:58472"/>
        <dbReference type="ChEBI" id="CHEBI:132510"/>
        <dbReference type="EC" id="2.4.1.132"/>
    </reaction>
    <physiologicalReaction direction="left-to-right" evidence="2 4">
        <dbReference type="Rhea" id="RHEA:29516"/>
    </physiologicalReaction>
</comment>
<keyword evidence="1 4" id="KW-0328">Glycosyltransferase</keyword>
<dbReference type="Gene3D" id="3.40.50.2000">
    <property type="entry name" value="Glycogen Phosphorylase B"/>
    <property type="match status" value="2"/>
</dbReference>
<dbReference type="PANTHER" id="PTHR45918">
    <property type="entry name" value="ALPHA-1,3/1,6-MANNOSYLTRANSFERASE ALG2"/>
    <property type="match status" value="1"/>
</dbReference>
<keyword evidence="4" id="KW-0812">Transmembrane</keyword>
<dbReference type="Proteomes" id="UP000035681">
    <property type="component" value="Unplaced"/>
</dbReference>
<dbReference type="EC" id="2.4.1.257" evidence="4"/>
<dbReference type="InterPro" id="IPR028098">
    <property type="entry name" value="Glyco_trans_4-like_N"/>
</dbReference>
<evidence type="ECO:0000313" key="7">
    <source>
        <dbReference type="Proteomes" id="UP000035681"/>
    </source>
</evidence>
<keyword evidence="4" id="KW-0808">Transferase</keyword>
<dbReference type="GO" id="GO:0005789">
    <property type="term" value="C:endoplasmic reticulum membrane"/>
    <property type="evidence" value="ECO:0007669"/>
    <property type="project" value="UniProtKB-SubCell"/>
</dbReference>
<sequence>CVLLSHTFIFMCSITKTSSKSNSIPKSSLIIPDNNNTFYFKEDQENKQKEVNKESNNFTCWFPTLFQIFQFIFSFKICYLILYFIQLPLCVPLSISIWWLRKLCSEKKMQIIIIHPEQWNGGSDRCTMALIRHFAKAGHHVIWYTTMIDDYWKNEDFSGIDVRNLNIPCHPGDWWSQNAALGLYSIFDNINPDVAIIDHSASCVPIFKWRFPKCKVLFYCHFPQQLVTPSRFFLYRWYSSLVSLLESHLFEAVDVIMLNSNFTAANFHRVMPNINKKKLKVVYPPCDVDAIAVQGKPISRICRGKNERYIFLSMNRFWPEKRLDIIVEAAEILKKKGFNPIIQIAGSVMPHIPESKIYYEYLLSMSEKLDVNDIVQYICSPTENEKFSLYRNCDTTLYTPPNEHFGIVPIEALEQRRPVIVCDSGGPSETVLEGITGTKIKEPTSELLAEAMIEHMLKESWEHLDIDEMYQYQRERFEKDFSAKGYGRRIDETIQEMMIESEKELIEIKTQSNNNDEIPFSKNFNKINLRQRG</sequence>
<evidence type="ECO:0000256" key="3">
    <source>
        <dbReference type="ARBA" id="ARBA00045104"/>
    </source>
</evidence>
<feature type="transmembrane region" description="Helical" evidence="4">
    <location>
        <begin position="77"/>
        <end position="100"/>
    </location>
</feature>
<evidence type="ECO:0000256" key="1">
    <source>
        <dbReference type="ARBA" id="ARBA00022676"/>
    </source>
</evidence>
<comment type="pathway">
    <text evidence="4">Protein modification; protein glycosylation.</text>
</comment>
<keyword evidence="7" id="KW-1185">Reference proteome</keyword>
<dbReference type="PANTHER" id="PTHR45918:SF2">
    <property type="entry name" value="ALPHA-1,3_1,6-MANNOSYLTRANSFERASE ALG2"/>
    <property type="match status" value="1"/>
</dbReference>
<accession>A0AAF5I2J7</accession>
<evidence type="ECO:0000256" key="2">
    <source>
        <dbReference type="ARBA" id="ARBA00045103"/>
    </source>
</evidence>
<dbReference type="GO" id="GO:0102704">
    <property type="term" value="F:GDP-Man:Man(2)GlcNAc(2)-PP-Dol alpha-1,6-mannosyltransferase activity"/>
    <property type="evidence" value="ECO:0007669"/>
    <property type="project" value="UniProtKB-UniRule"/>
</dbReference>
<keyword evidence="4" id="KW-0472">Membrane</keyword>
<dbReference type="AlphaFoldDB" id="A0AAF5I2J7"/>
<comment type="subcellular location">
    <subcellularLocation>
        <location evidence="4">Endoplasmic reticulum membrane</location>
        <topology evidence="4">Single-pass membrane protein</topology>
    </subcellularLocation>
</comment>
<evidence type="ECO:0000259" key="6">
    <source>
        <dbReference type="Pfam" id="PF13439"/>
    </source>
</evidence>
<name>A0AAF5I2J7_STRER</name>
<evidence type="ECO:0000313" key="8">
    <source>
        <dbReference type="WBParaSite" id="TCONS_00011673.p1"/>
    </source>
</evidence>
<evidence type="ECO:0000259" key="5">
    <source>
        <dbReference type="Pfam" id="PF00534"/>
    </source>
</evidence>
<dbReference type="GO" id="GO:0004378">
    <property type="term" value="F:GDP-Man:Man(1)GlcNAc(2)-PP-Dol alpha-1,3-mannosyltransferase activity"/>
    <property type="evidence" value="ECO:0007669"/>
    <property type="project" value="UniProtKB-UniRule"/>
</dbReference>
<organism evidence="7 8">
    <name type="scientific">Strongyloides stercoralis</name>
    <name type="common">Threadworm</name>
    <dbReference type="NCBI Taxonomy" id="6248"/>
    <lineage>
        <taxon>Eukaryota</taxon>
        <taxon>Metazoa</taxon>
        <taxon>Ecdysozoa</taxon>
        <taxon>Nematoda</taxon>
        <taxon>Chromadorea</taxon>
        <taxon>Rhabditida</taxon>
        <taxon>Tylenchina</taxon>
        <taxon>Panagrolaimomorpha</taxon>
        <taxon>Strongyloidoidea</taxon>
        <taxon>Strongyloididae</taxon>
        <taxon>Strongyloides</taxon>
    </lineage>
</organism>
<comment type="catalytic activity">
    <reaction evidence="3 4">
        <text>an alpha-D-Man-(1-&gt;3)-beta-D-Man-(1-&gt;4)-beta-D-GlcNAc-(1-&gt;4)-alpha-D-GlcNAc-diphospho-di-trans,poly-cis-dolichol + GDP-alpha-D-mannose = an alpha-D-Man-(1-&gt;3)-[alpha-D-Man-(1-&gt;6)]-beta-D-Man-(1-&gt;4)-beta-D-GlcNAc-(1-&gt;4)-alpha-D-GlcNAc-diphospho-di-trans,poly-cis-dolichol + GDP + H(+)</text>
        <dbReference type="Rhea" id="RHEA:29519"/>
        <dbReference type="Rhea" id="RHEA-COMP:19513"/>
        <dbReference type="Rhea" id="RHEA-COMP:19515"/>
        <dbReference type="ChEBI" id="CHEBI:15378"/>
        <dbReference type="ChEBI" id="CHEBI:57527"/>
        <dbReference type="ChEBI" id="CHEBI:58189"/>
        <dbReference type="ChEBI" id="CHEBI:132510"/>
        <dbReference type="ChEBI" id="CHEBI:132511"/>
        <dbReference type="EC" id="2.4.1.257"/>
    </reaction>
    <physiologicalReaction direction="left-to-right" evidence="3 4">
        <dbReference type="Rhea" id="RHEA:29520"/>
    </physiologicalReaction>
</comment>
<comment type="function">
    <text evidence="4">Mannosylates Man(2)GlcNAc(2)-dolichol diphosphate and Man(1)GlcNAc(2)-dolichol diphosphate to form Man(3)GlcNAc(2)-dolichol diphosphate.</text>
</comment>
<dbReference type="Pfam" id="PF00534">
    <property type="entry name" value="Glycos_transf_1"/>
    <property type="match status" value="1"/>
</dbReference>
<dbReference type="WBParaSite" id="TCONS_00011673.p1">
    <property type="protein sequence ID" value="TCONS_00011673.p1"/>
    <property type="gene ID" value="XLOC_006366"/>
</dbReference>
<dbReference type="SUPFAM" id="SSF53756">
    <property type="entry name" value="UDP-Glycosyltransferase/glycogen phosphorylase"/>
    <property type="match status" value="1"/>
</dbReference>
<feature type="domain" description="Glycosyltransferase subfamily 4-like N-terminal" evidence="6">
    <location>
        <begin position="121"/>
        <end position="289"/>
    </location>
</feature>
<dbReference type="InterPro" id="IPR027054">
    <property type="entry name" value="ALG2"/>
</dbReference>
<keyword evidence="4" id="KW-1133">Transmembrane helix</keyword>
<dbReference type="EC" id="2.4.1.132" evidence="4"/>